<dbReference type="Proteomes" id="UP000265520">
    <property type="component" value="Unassembled WGS sequence"/>
</dbReference>
<keyword evidence="2" id="KW-1185">Reference proteome</keyword>
<dbReference type="AlphaFoldDB" id="A0A392TQM9"/>
<proteinExistence type="predicted"/>
<protein>
    <submittedName>
        <fullName evidence="1">Uncharacterized protein</fullName>
    </submittedName>
</protein>
<comment type="caution">
    <text evidence="1">The sequence shown here is derived from an EMBL/GenBank/DDBJ whole genome shotgun (WGS) entry which is preliminary data.</text>
</comment>
<reference evidence="1 2" key="1">
    <citation type="journal article" date="2018" name="Front. Plant Sci.">
        <title>Red Clover (Trifolium pratense) and Zigzag Clover (T. medium) - A Picture of Genomic Similarities and Differences.</title>
        <authorList>
            <person name="Dluhosova J."/>
            <person name="Istvanek J."/>
            <person name="Nedelnik J."/>
            <person name="Repkova J."/>
        </authorList>
    </citation>
    <scope>NUCLEOTIDE SEQUENCE [LARGE SCALE GENOMIC DNA]</scope>
    <source>
        <strain evidence="2">cv. 10/8</strain>
        <tissue evidence="1">Leaf</tissue>
    </source>
</reference>
<accession>A0A392TQM9</accession>
<dbReference type="EMBL" id="LXQA010619887">
    <property type="protein sequence ID" value="MCI62490.1"/>
    <property type="molecule type" value="Genomic_DNA"/>
</dbReference>
<sequence length="57" mass="6227">VAMAPANHEPEDALGLVTRADLVGKIKEIADDYLVAGKFGWKNTIAQLKFLNPDVDF</sequence>
<evidence type="ECO:0000313" key="1">
    <source>
        <dbReference type="EMBL" id="MCI62490.1"/>
    </source>
</evidence>
<feature type="non-terminal residue" evidence="1">
    <location>
        <position position="1"/>
    </location>
</feature>
<evidence type="ECO:0000313" key="2">
    <source>
        <dbReference type="Proteomes" id="UP000265520"/>
    </source>
</evidence>
<name>A0A392TQM9_9FABA</name>
<organism evidence="1 2">
    <name type="scientific">Trifolium medium</name>
    <dbReference type="NCBI Taxonomy" id="97028"/>
    <lineage>
        <taxon>Eukaryota</taxon>
        <taxon>Viridiplantae</taxon>
        <taxon>Streptophyta</taxon>
        <taxon>Embryophyta</taxon>
        <taxon>Tracheophyta</taxon>
        <taxon>Spermatophyta</taxon>
        <taxon>Magnoliopsida</taxon>
        <taxon>eudicotyledons</taxon>
        <taxon>Gunneridae</taxon>
        <taxon>Pentapetalae</taxon>
        <taxon>rosids</taxon>
        <taxon>fabids</taxon>
        <taxon>Fabales</taxon>
        <taxon>Fabaceae</taxon>
        <taxon>Papilionoideae</taxon>
        <taxon>50 kb inversion clade</taxon>
        <taxon>NPAAA clade</taxon>
        <taxon>Hologalegina</taxon>
        <taxon>IRL clade</taxon>
        <taxon>Trifolieae</taxon>
        <taxon>Trifolium</taxon>
    </lineage>
</organism>